<dbReference type="InterPro" id="IPR047655">
    <property type="entry name" value="Transpos_IS630-like"/>
</dbReference>
<dbReference type="Pfam" id="PF13358">
    <property type="entry name" value="DDE_3"/>
    <property type="match status" value="1"/>
</dbReference>
<dbReference type="Pfam" id="PF01498">
    <property type="entry name" value="HTH_Tnp_Tc3_2"/>
    <property type="match status" value="1"/>
</dbReference>
<evidence type="ECO:0000313" key="4">
    <source>
        <dbReference type="Proteomes" id="UP000663852"/>
    </source>
</evidence>
<dbReference type="EMBL" id="CAJNOJ010000383">
    <property type="protein sequence ID" value="CAF1426351.1"/>
    <property type="molecule type" value="Genomic_DNA"/>
</dbReference>
<evidence type="ECO:0008006" key="5">
    <source>
        <dbReference type="Google" id="ProtNLM"/>
    </source>
</evidence>
<sequence>MGYCCAAEIARQTHIPVRTIQYNLVKIRKQGGVEHRRGNGRRRKISNEDNVVLGQWIRRNSEIISKEIVAKLHTKKDLNVSRWTVRRQLRRLGYKNVLPRGTPMLTNEQKERRVQWALAHKDDDWNRTVFSDETSYQLFRNTIRRWSKYANKETKPIPKNRQKIMVWGAFSIKGLLQCYSFRTIMNGRLYVEILQNHLIGNARKQFGRRWRYQQDNDPKHTSRIAKQFLKEQVPEIIDWPSNSPDLNPIENLWSILKRRVEKRRPSNINELDQFLHEEWENIDLKIVNNLVQSMKSRCLAIIDSKGKRIDY</sequence>
<comment type="caution">
    <text evidence="3">The sequence shown here is derived from an EMBL/GenBank/DDBJ whole genome shotgun (WGS) entry which is preliminary data.</text>
</comment>
<dbReference type="Proteomes" id="UP000663852">
    <property type="component" value="Unassembled WGS sequence"/>
</dbReference>
<evidence type="ECO:0000259" key="2">
    <source>
        <dbReference type="Pfam" id="PF13358"/>
    </source>
</evidence>
<dbReference type="SUPFAM" id="SSF46689">
    <property type="entry name" value="Homeodomain-like"/>
    <property type="match status" value="1"/>
</dbReference>
<accession>A0A815MWY6</accession>
<dbReference type="InterPro" id="IPR052338">
    <property type="entry name" value="Transposase_5"/>
</dbReference>
<evidence type="ECO:0000259" key="1">
    <source>
        <dbReference type="Pfam" id="PF01498"/>
    </source>
</evidence>
<dbReference type="GO" id="GO:0015074">
    <property type="term" value="P:DNA integration"/>
    <property type="evidence" value="ECO:0007669"/>
    <property type="project" value="InterPro"/>
</dbReference>
<protein>
    <recommendedName>
        <fullName evidence="5">Transposase</fullName>
    </recommendedName>
</protein>
<gene>
    <name evidence="3" type="ORF">EDS130_LOCUS37889</name>
</gene>
<reference evidence="3" key="1">
    <citation type="submission" date="2021-02" db="EMBL/GenBank/DDBJ databases">
        <authorList>
            <person name="Nowell W R."/>
        </authorList>
    </citation>
    <scope>NUCLEOTIDE SEQUENCE</scope>
</reference>
<dbReference type="InterPro" id="IPR038717">
    <property type="entry name" value="Tc1-like_DDE_dom"/>
</dbReference>
<dbReference type="OrthoDB" id="6021633at2759"/>
<name>A0A815MWY6_ADIRI</name>
<dbReference type="PANTHER" id="PTHR23022">
    <property type="entry name" value="TRANSPOSABLE ELEMENT-RELATED"/>
    <property type="match status" value="1"/>
</dbReference>
<dbReference type="InterPro" id="IPR036397">
    <property type="entry name" value="RNaseH_sf"/>
</dbReference>
<dbReference type="Gene3D" id="3.30.420.10">
    <property type="entry name" value="Ribonuclease H-like superfamily/Ribonuclease H"/>
    <property type="match status" value="1"/>
</dbReference>
<dbReference type="AlphaFoldDB" id="A0A815MWY6"/>
<dbReference type="InterPro" id="IPR009057">
    <property type="entry name" value="Homeodomain-like_sf"/>
</dbReference>
<dbReference type="PANTHER" id="PTHR23022:SF135">
    <property type="entry name" value="SI:DKEY-77F5.3"/>
    <property type="match status" value="1"/>
</dbReference>
<evidence type="ECO:0000313" key="3">
    <source>
        <dbReference type="EMBL" id="CAF1426351.1"/>
    </source>
</evidence>
<dbReference type="GO" id="GO:0006313">
    <property type="term" value="P:DNA transposition"/>
    <property type="evidence" value="ECO:0007669"/>
    <property type="project" value="InterPro"/>
</dbReference>
<dbReference type="GO" id="GO:0003677">
    <property type="term" value="F:DNA binding"/>
    <property type="evidence" value="ECO:0007669"/>
    <property type="project" value="InterPro"/>
</dbReference>
<proteinExistence type="predicted"/>
<organism evidence="3 4">
    <name type="scientific">Adineta ricciae</name>
    <name type="common">Rotifer</name>
    <dbReference type="NCBI Taxonomy" id="249248"/>
    <lineage>
        <taxon>Eukaryota</taxon>
        <taxon>Metazoa</taxon>
        <taxon>Spiralia</taxon>
        <taxon>Gnathifera</taxon>
        <taxon>Rotifera</taxon>
        <taxon>Eurotatoria</taxon>
        <taxon>Bdelloidea</taxon>
        <taxon>Adinetida</taxon>
        <taxon>Adinetidae</taxon>
        <taxon>Adineta</taxon>
    </lineage>
</organism>
<dbReference type="InterPro" id="IPR002492">
    <property type="entry name" value="Transposase_Tc1-like"/>
</dbReference>
<dbReference type="NCBIfam" id="NF033545">
    <property type="entry name" value="transpos_IS630"/>
    <property type="match status" value="1"/>
</dbReference>
<feature type="domain" description="Tc1-like transposase DDE" evidence="2">
    <location>
        <begin position="128"/>
        <end position="271"/>
    </location>
</feature>
<feature type="domain" description="Transposase Tc1-like" evidence="1">
    <location>
        <begin position="56"/>
        <end position="122"/>
    </location>
</feature>